<evidence type="ECO:0000313" key="3">
    <source>
        <dbReference type="Proteomes" id="UP000324222"/>
    </source>
</evidence>
<evidence type="ECO:0000313" key="2">
    <source>
        <dbReference type="EMBL" id="MPC48778.1"/>
    </source>
</evidence>
<dbReference type="EMBL" id="VSRR010008461">
    <property type="protein sequence ID" value="MPC48778.1"/>
    <property type="molecule type" value="Genomic_DNA"/>
</dbReference>
<keyword evidence="3" id="KW-1185">Reference proteome</keyword>
<feature type="region of interest" description="Disordered" evidence="1">
    <location>
        <begin position="69"/>
        <end position="98"/>
    </location>
</feature>
<comment type="caution">
    <text evidence="2">The sequence shown here is derived from an EMBL/GenBank/DDBJ whole genome shotgun (WGS) entry which is preliminary data.</text>
</comment>
<dbReference type="Proteomes" id="UP000324222">
    <property type="component" value="Unassembled WGS sequence"/>
</dbReference>
<name>A0A5B7FV51_PORTR</name>
<sequence>MASRCCPCDKVLTRSLWRRAARSSRRGRPTFEMGGRRGEESCPLLPGTRYAVQHKILKVSVGTKFLDTPLDGRQVMTGRGGHRMPGASRGKATALFPA</sequence>
<dbReference type="AlphaFoldDB" id="A0A5B7FV51"/>
<organism evidence="2 3">
    <name type="scientific">Portunus trituberculatus</name>
    <name type="common">Swimming crab</name>
    <name type="synonym">Neptunus trituberculatus</name>
    <dbReference type="NCBI Taxonomy" id="210409"/>
    <lineage>
        <taxon>Eukaryota</taxon>
        <taxon>Metazoa</taxon>
        <taxon>Ecdysozoa</taxon>
        <taxon>Arthropoda</taxon>
        <taxon>Crustacea</taxon>
        <taxon>Multicrustacea</taxon>
        <taxon>Malacostraca</taxon>
        <taxon>Eumalacostraca</taxon>
        <taxon>Eucarida</taxon>
        <taxon>Decapoda</taxon>
        <taxon>Pleocyemata</taxon>
        <taxon>Brachyura</taxon>
        <taxon>Eubrachyura</taxon>
        <taxon>Portunoidea</taxon>
        <taxon>Portunidae</taxon>
        <taxon>Portuninae</taxon>
        <taxon>Portunus</taxon>
    </lineage>
</organism>
<protein>
    <submittedName>
        <fullName evidence="2">Uncharacterized protein</fullName>
    </submittedName>
</protein>
<accession>A0A5B7FV51</accession>
<evidence type="ECO:0000256" key="1">
    <source>
        <dbReference type="SAM" id="MobiDB-lite"/>
    </source>
</evidence>
<proteinExistence type="predicted"/>
<gene>
    <name evidence="2" type="ORF">E2C01_042562</name>
</gene>
<reference evidence="2 3" key="1">
    <citation type="submission" date="2019-05" db="EMBL/GenBank/DDBJ databases">
        <title>Another draft genome of Portunus trituberculatus and its Hox gene families provides insights of decapod evolution.</title>
        <authorList>
            <person name="Jeong J.-H."/>
            <person name="Song I."/>
            <person name="Kim S."/>
            <person name="Choi T."/>
            <person name="Kim D."/>
            <person name="Ryu S."/>
            <person name="Kim W."/>
        </authorList>
    </citation>
    <scope>NUCLEOTIDE SEQUENCE [LARGE SCALE GENOMIC DNA]</scope>
    <source>
        <tissue evidence="2">Muscle</tissue>
    </source>
</reference>